<dbReference type="AlphaFoldDB" id="A0A7W3Y2K4"/>
<keyword evidence="5 9" id="KW-0418">Kinase</keyword>
<feature type="binding site" evidence="7">
    <location>
        <position position="48"/>
    </location>
    <ligand>
        <name>ATP</name>
        <dbReference type="ChEBI" id="CHEBI:30616"/>
    </ligand>
</feature>
<dbReference type="EC" id="2.7.11.1" evidence="1"/>
<gene>
    <name evidence="9" type="ORF">FNQ90_16470</name>
</gene>
<evidence type="ECO:0000313" key="10">
    <source>
        <dbReference type="Proteomes" id="UP000538929"/>
    </source>
</evidence>
<dbReference type="EMBL" id="VKHT01000560">
    <property type="protein sequence ID" value="MBB0245653.1"/>
    <property type="molecule type" value="Genomic_DNA"/>
</dbReference>
<dbReference type="InterPro" id="IPR017441">
    <property type="entry name" value="Protein_kinase_ATP_BS"/>
</dbReference>
<proteinExistence type="predicted"/>
<dbReference type="Gene3D" id="1.10.510.10">
    <property type="entry name" value="Transferase(Phosphotransferase) domain 1"/>
    <property type="match status" value="1"/>
</dbReference>
<sequence length="434" mass="47437">MAARRGPAVTPRLLAGRYQLTEPLGKGGMGEVWSGRDTALGGRRIAVKLLHSDRLAAITGTIEPEELRRRFLREARATARLDHPSLVAVHDAGAEEDWLYLVMQLIEGSNLADHRAENEPYPWSWTVAVLTQLASALVAVHSEGIVHRDLKPGNAMVRPDGRVTVLDLGIAAVREDEDSRLTRTGTLLGTPLYMAPEQALGGTPAGPRADLYALGVIGYELLTGRVPFTAPNATGLLYRKMHEDPEPAASLRPDVPAELPRLLHRLMDREPDRRPADAHALFAELEPLLGRSDPEAPPGAAVPMDPTRPFRRPLAPWPPVRPAGGPHPDPELSATITEVKRLLAAGDYTRVAELLSHAVPMATARHGASSRVVRSLRKQYAATLLDTGQYARALPEIRRLLHDLAADLDPRDPVLAQLREDEQVCVRRLRGGLR</sequence>
<organism evidence="9 10">
    <name type="scientific">Streptomyces alkaliphilus</name>
    <dbReference type="NCBI Taxonomy" id="1472722"/>
    <lineage>
        <taxon>Bacteria</taxon>
        <taxon>Bacillati</taxon>
        <taxon>Actinomycetota</taxon>
        <taxon>Actinomycetes</taxon>
        <taxon>Kitasatosporales</taxon>
        <taxon>Streptomycetaceae</taxon>
        <taxon>Streptomyces</taxon>
    </lineage>
</organism>
<dbReference type="GO" id="GO:0005524">
    <property type="term" value="F:ATP binding"/>
    <property type="evidence" value="ECO:0007669"/>
    <property type="project" value="UniProtKB-UniRule"/>
</dbReference>
<name>A0A7W3Y2K4_9ACTN</name>
<evidence type="ECO:0000256" key="7">
    <source>
        <dbReference type="PROSITE-ProRule" id="PRU10141"/>
    </source>
</evidence>
<evidence type="ECO:0000256" key="5">
    <source>
        <dbReference type="ARBA" id="ARBA00022777"/>
    </source>
</evidence>
<dbReference type="Pfam" id="PF00069">
    <property type="entry name" value="Pkinase"/>
    <property type="match status" value="1"/>
</dbReference>
<feature type="domain" description="Protein kinase" evidence="8">
    <location>
        <begin position="18"/>
        <end position="289"/>
    </location>
</feature>
<keyword evidence="10" id="KW-1185">Reference proteome</keyword>
<dbReference type="PANTHER" id="PTHR43289">
    <property type="entry name" value="MITOGEN-ACTIVATED PROTEIN KINASE KINASE KINASE 20-RELATED"/>
    <property type="match status" value="1"/>
</dbReference>
<dbReference type="PROSITE" id="PS50011">
    <property type="entry name" value="PROTEIN_KINASE_DOM"/>
    <property type="match status" value="1"/>
</dbReference>
<dbReference type="GO" id="GO:0004674">
    <property type="term" value="F:protein serine/threonine kinase activity"/>
    <property type="evidence" value="ECO:0007669"/>
    <property type="project" value="UniProtKB-KW"/>
</dbReference>
<evidence type="ECO:0000313" key="9">
    <source>
        <dbReference type="EMBL" id="MBB0245653.1"/>
    </source>
</evidence>
<keyword evidence="6 7" id="KW-0067">ATP-binding</keyword>
<evidence type="ECO:0000256" key="1">
    <source>
        <dbReference type="ARBA" id="ARBA00012513"/>
    </source>
</evidence>
<dbReference type="PROSITE" id="PS00107">
    <property type="entry name" value="PROTEIN_KINASE_ATP"/>
    <property type="match status" value="1"/>
</dbReference>
<keyword evidence="4 7" id="KW-0547">Nucleotide-binding</keyword>
<comment type="caution">
    <text evidence="9">The sequence shown here is derived from an EMBL/GenBank/DDBJ whole genome shotgun (WGS) entry which is preliminary data.</text>
</comment>
<protein>
    <recommendedName>
        <fullName evidence="1">non-specific serine/threonine protein kinase</fullName>
        <ecNumber evidence="1">2.7.11.1</ecNumber>
    </recommendedName>
</protein>
<keyword evidence="3" id="KW-0808">Transferase</keyword>
<evidence type="ECO:0000256" key="4">
    <source>
        <dbReference type="ARBA" id="ARBA00022741"/>
    </source>
</evidence>
<evidence type="ECO:0000256" key="6">
    <source>
        <dbReference type="ARBA" id="ARBA00022840"/>
    </source>
</evidence>
<dbReference type="CDD" id="cd14014">
    <property type="entry name" value="STKc_PknB_like"/>
    <property type="match status" value="1"/>
</dbReference>
<keyword evidence="2" id="KW-0723">Serine/threonine-protein kinase</keyword>
<evidence type="ECO:0000256" key="2">
    <source>
        <dbReference type="ARBA" id="ARBA00022527"/>
    </source>
</evidence>
<dbReference type="InterPro" id="IPR011009">
    <property type="entry name" value="Kinase-like_dom_sf"/>
</dbReference>
<dbReference type="Proteomes" id="UP000538929">
    <property type="component" value="Unassembled WGS sequence"/>
</dbReference>
<accession>A0A7W3Y2K4</accession>
<dbReference type="InterPro" id="IPR000719">
    <property type="entry name" value="Prot_kinase_dom"/>
</dbReference>
<evidence type="ECO:0000256" key="3">
    <source>
        <dbReference type="ARBA" id="ARBA00022679"/>
    </source>
</evidence>
<dbReference type="SUPFAM" id="SSF56112">
    <property type="entry name" value="Protein kinase-like (PK-like)"/>
    <property type="match status" value="1"/>
</dbReference>
<reference evidence="10" key="1">
    <citation type="submission" date="2019-10" db="EMBL/GenBank/DDBJ databases">
        <title>Streptomyces sp. nov., a novel actinobacterium isolated from alkaline environment.</title>
        <authorList>
            <person name="Golinska P."/>
        </authorList>
    </citation>
    <scope>NUCLEOTIDE SEQUENCE [LARGE SCALE GENOMIC DNA]</scope>
    <source>
        <strain evidence="10">DSM 42118</strain>
    </source>
</reference>
<dbReference type="PANTHER" id="PTHR43289:SF6">
    <property type="entry name" value="SERINE_THREONINE-PROTEIN KINASE NEKL-3"/>
    <property type="match status" value="1"/>
</dbReference>
<dbReference type="SMART" id="SM00220">
    <property type="entry name" value="S_TKc"/>
    <property type="match status" value="1"/>
</dbReference>
<evidence type="ECO:0000259" key="8">
    <source>
        <dbReference type="PROSITE" id="PS50011"/>
    </source>
</evidence>
<dbReference type="Gene3D" id="3.30.200.20">
    <property type="entry name" value="Phosphorylase Kinase, domain 1"/>
    <property type="match status" value="1"/>
</dbReference>